<evidence type="ECO:0000256" key="7">
    <source>
        <dbReference type="SAM" id="Phobius"/>
    </source>
</evidence>
<keyword evidence="6 7" id="KW-0472">Membrane</keyword>
<organism evidence="9 10">
    <name type="scientific">Neolewinella marina</name>
    <dbReference type="NCBI Taxonomy" id="438751"/>
    <lineage>
        <taxon>Bacteria</taxon>
        <taxon>Pseudomonadati</taxon>
        <taxon>Bacteroidota</taxon>
        <taxon>Saprospiria</taxon>
        <taxon>Saprospirales</taxon>
        <taxon>Lewinellaceae</taxon>
        <taxon>Neolewinella</taxon>
    </lineage>
</organism>
<evidence type="ECO:0000259" key="8">
    <source>
        <dbReference type="PROSITE" id="PS50850"/>
    </source>
</evidence>
<evidence type="ECO:0000256" key="4">
    <source>
        <dbReference type="ARBA" id="ARBA00022692"/>
    </source>
</evidence>
<keyword evidence="3" id="KW-0813">Transport</keyword>
<dbReference type="InterPro" id="IPR005828">
    <property type="entry name" value="MFS_sugar_transport-like"/>
</dbReference>
<protein>
    <submittedName>
        <fullName evidence="9">MFS transporter</fullName>
    </submittedName>
</protein>
<dbReference type="PROSITE" id="PS00216">
    <property type="entry name" value="SUGAR_TRANSPORT_1"/>
    <property type="match status" value="1"/>
</dbReference>
<feature type="transmembrane region" description="Helical" evidence="7">
    <location>
        <begin position="177"/>
        <end position="198"/>
    </location>
</feature>
<keyword evidence="10" id="KW-1185">Reference proteome</keyword>
<keyword evidence="5 7" id="KW-1133">Transmembrane helix</keyword>
<dbReference type="Pfam" id="PF00083">
    <property type="entry name" value="Sugar_tr"/>
    <property type="match status" value="2"/>
</dbReference>
<dbReference type="PROSITE" id="PS50850">
    <property type="entry name" value="MFS"/>
    <property type="match status" value="1"/>
</dbReference>
<feature type="transmembrane region" description="Helical" evidence="7">
    <location>
        <begin position="416"/>
        <end position="440"/>
    </location>
</feature>
<comment type="caution">
    <text evidence="9">The sequence shown here is derived from an EMBL/GenBank/DDBJ whole genome shotgun (WGS) entry which is preliminary data.</text>
</comment>
<feature type="transmembrane region" description="Helical" evidence="7">
    <location>
        <begin position="304"/>
        <end position="322"/>
    </location>
</feature>
<dbReference type="PRINTS" id="PR00171">
    <property type="entry name" value="SUGRTRNSPORT"/>
</dbReference>
<dbReference type="InterPro" id="IPR003663">
    <property type="entry name" value="Sugar/inositol_transpt"/>
</dbReference>
<dbReference type="PANTHER" id="PTHR48020:SF12">
    <property type="entry name" value="PROTON MYO-INOSITOL COTRANSPORTER"/>
    <property type="match status" value="1"/>
</dbReference>
<dbReference type="RefSeq" id="WP_099106964.1">
    <property type="nucleotide sequence ID" value="NZ_JAATJF010000002.1"/>
</dbReference>
<dbReference type="AlphaFoldDB" id="A0A2G0CDK6"/>
<evidence type="ECO:0000256" key="3">
    <source>
        <dbReference type="ARBA" id="ARBA00022448"/>
    </source>
</evidence>
<dbReference type="GO" id="GO:0022857">
    <property type="term" value="F:transmembrane transporter activity"/>
    <property type="evidence" value="ECO:0007669"/>
    <property type="project" value="InterPro"/>
</dbReference>
<dbReference type="InterPro" id="IPR050814">
    <property type="entry name" value="Myo-inositol_Transporter"/>
</dbReference>
<comment type="similarity">
    <text evidence="2">Belongs to the major facilitator superfamily. Sugar transporter (TC 2.A.1.1) family.</text>
</comment>
<dbReference type="PANTHER" id="PTHR48020">
    <property type="entry name" value="PROTON MYO-INOSITOL COTRANSPORTER"/>
    <property type="match status" value="1"/>
</dbReference>
<dbReference type="EMBL" id="PDLO01000005">
    <property type="protein sequence ID" value="PHK98066.1"/>
    <property type="molecule type" value="Genomic_DNA"/>
</dbReference>
<reference evidence="9 10" key="1">
    <citation type="submission" date="2017-10" db="EMBL/GenBank/DDBJ databases">
        <title>The draft genome sequence of Lewinella marina KCTC 32374.</title>
        <authorList>
            <person name="Wang K."/>
        </authorList>
    </citation>
    <scope>NUCLEOTIDE SEQUENCE [LARGE SCALE GENOMIC DNA]</scope>
    <source>
        <strain evidence="9 10">MKG-38</strain>
    </source>
</reference>
<dbReference type="SUPFAM" id="SSF103473">
    <property type="entry name" value="MFS general substrate transporter"/>
    <property type="match status" value="1"/>
</dbReference>
<dbReference type="OrthoDB" id="9783823at2"/>
<comment type="subcellular location">
    <subcellularLocation>
        <location evidence="1">Membrane</location>
        <topology evidence="1">Multi-pass membrane protein</topology>
    </subcellularLocation>
</comment>
<evidence type="ECO:0000256" key="5">
    <source>
        <dbReference type="ARBA" id="ARBA00022989"/>
    </source>
</evidence>
<keyword evidence="4 7" id="KW-0812">Transmembrane</keyword>
<evidence type="ECO:0000313" key="10">
    <source>
        <dbReference type="Proteomes" id="UP000226437"/>
    </source>
</evidence>
<feature type="transmembrane region" description="Helical" evidence="7">
    <location>
        <begin position="80"/>
        <end position="100"/>
    </location>
</feature>
<sequence length="521" mass="56820">MNPYRRNAFAFAAIVALGGFVFGLDAALISGTVNFIAREFNLSDLELGMAVGAPGLGVVVALPLTGLASNLLGRKKTLQIIAALYLVSAVSSALAPTFWALVASRFLGGLAFSSITVASMYIGEIAPPDYRGKLVAILQINIVLGLSTAYFTNYLILLASNSGAEWLDTLGITTYTWRWMLGSEILPALLWLALLSYIPNSPAWLIYRGRRGEAMDVLRRLLPVEEIPEAVHRMEDSLRQTVVSNGVMDQLKRIFGPRMRLVFLIAFTVAIVQQATGINAVLFYAPTIFEQLGFGMDAAFAQAIWVGLTSIVFTVLAILLIDRLGRRPLVIWGLLWIIASLILCAYGFHDATYRLSVDALQELRDIPNAEALAGLVDHTFTSDIAFKAAVQEAIGEQAARAHTGILLQQAAELNAVLILTGILSFIAAFHFSIGPVMWVLLSEIFPISVRGVAIPLFALISSLVNYVVQQFFPWQLANLGGASIFMTYAVMVSVGWLILLRTLPETKNLSIEEIEQKLIRS</sequence>
<evidence type="ECO:0000256" key="1">
    <source>
        <dbReference type="ARBA" id="ARBA00004141"/>
    </source>
</evidence>
<dbReference type="GO" id="GO:0016020">
    <property type="term" value="C:membrane"/>
    <property type="evidence" value="ECO:0007669"/>
    <property type="project" value="UniProtKB-SubCell"/>
</dbReference>
<dbReference type="InterPro" id="IPR020846">
    <property type="entry name" value="MFS_dom"/>
</dbReference>
<evidence type="ECO:0000313" key="9">
    <source>
        <dbReference type="EMBL" id="PHK98066.1"/>
    </source>
</evidence>
<feature type="transmembrane region" description="Helical" evidence="7">
    <location>
        <begin position="47"/>
        <end position="68"/>
    </location>
</feature>
<feature type="transmembrane region" description="Helical" evidence="7">
    <location>
        <begin position="135"/>
        <end position="157"/>
    </location>
</feature>
<name>A0A2G0CDK6_9BACT</name>
<feature type="transmembrane region" description="Helical" evidence="7">
    <location>
        <begin position="261"/>
        <end position="284"/>
    </location>
</feature>
<dbReference type="InterPro" id="IPR005829">
    <property type="entry name" value="Sugar_transporter_CS"/>
</dbReference>
<evidence type="ECO:0000256" key="2">
    <source>
        <dbReference type="ARBA" id="ARBA00010992"/>
    </source>
</evidence>
<gene>
    <name evidence="9" type="ORF">CGL56_12815</name>
</gene>
<feature type="transmembrane region" description="Helical" evidence="7">
    <location>
        <begin position="447"/>
        <end position="468"/>
    </location>
</feature>
<accession>A0A2G0CDK6</accession>
<feature type="transmembrane region" description="Helical" evidence="7">
    <location>
        <begin position="329"/>
        <end position="348"/>
    </location>
</feature>
<proteinExistence type="inferred from homology"/>
<dbReference type="Gene3D" id="1.20.1250.20">
    <property type="entry name" value="MFS general substrate transporter like domains"/>
    <property type="match status" value="2"/>
</dbReference>
<dbReference type="Proteomes" id="UP000226437">
    <property type="component" value="Unassembled WGS sequence"/>
</dbReference>
<feature type="transmembrane region" description="Helical" evidence="7">
    <location>
        <begin position="106"/>
        <end position="123"/>
    </location>
</feature>
<feature type="transmembrane region" description="Helical" evidence="7">
    <location>
        <begin position="480"/>
        <end position="500"/>
    </location>
</feature>
<feature type="domain" description="Major facilitator superfamily (MFS) profile" evidence="8">
    <location>
        <begin position="11"/>
        <end position="507"/>
    </location>
</feature>
<evidence type="ECO:0000256" key="6">
    <source>
        <dbReference type="ARBA" id="ARBA00023136"/>
    </source>
</evidence>
<dbReference type="InterPro" id="IPR036259">
    <property type="entry name" value="MFS_trans_sf"/>
</dbReference>